<protein>
    <submittedName>
        <fullName evidence="2">Uncharacterized protein</fullName>
    </submittedName>
</protein>
<sequence length="108" mass="11483">MTNDDKICNKHETNVLSTWTLGRPVAASLLHRSLGAAPLCPGPCRGPAANEGPPLYGCRGCTPGPALRDHRGPRTQPAQSELPLPQPDPECQKAECLLDELEDNGSFG</sequence>
<comment type="caution">
    <text evidence="2">The sequence shown here is derived from an EMBL/GenBank/DDBJ whole genome shotgun (WGS) entry which is preliminary data.</text>
</comment>
<accession>A0A4U1F5W0</accession>
<name>A0A4U1F5W0_MONMO</name>
<dbReference type="EMBL" id="RWIC01000369">
    <property type="protein sequence ID" value="TKC44801.1"/>
    <property type="molecule type" value="Genomic_DNA"/>
</dbReference>
<evidence type="ECO:0000313" key="2">
    <source>
        <dbReference type="EMBL" id="TKC44801.1"/>
    </source>
</evidence>
<feature type="region of interest" description="Disordered" evidence="1">
    <location>
        <begin position="67"/>
        <end position="89"/>
    </location>
</feature>
<organism evidence="2 3">
    <name type="scientific">Monodon monoceros</name>
    <name type="common">Narwhal</name>
    <name type="synonym">Ceratodon monodon</name>
    <dbReference type="NCBI Taxonomy" id="40151"/>
    <lineage>
        <taxon>Eukaryota</taxon>
        <taxon>Metazoa</taxon>
        <taxon>Chordata</taxon>
        <taxon>Craniata</taxon>
        <taxon>Vertebrata</taxon>
        <taxon>Euteleostomi</taxon>
        <taxon>Mammalia</taxon>
        <taxon>Eutheria</taxon>
        <taxon>Laurasiatheria</taxon>
        <taxon>Artiodactyla</taxon>
        <taxon>Whippomorpha</taxon>
        <taxon>Cetacea</taxon>
        <taxon>Odontoceti</taxon>
        <taxon>Monodontidae</taxon>
        <taxon>Monodon</taxon>
    </lineage>
</organism>
<evidence type="ECO:0000256" key="1">
    <source>
        <dbReference type="SAM" id="MobiDB-lite"/>
    </source>
</evidence>
<proteinExistence type="predicted"/>
<evidence type="ECO:0000313" key="3">
    <source>
        <dbReference type="Proteomes" id="UP000308365"/>
    </source>
</evidence>
<dbReference type="AlphaFoldDB" id="A0A4U1F5W0"/>
<gene>
    <name evidence="2" type="ORF">EI555_006826</name>
</gene>
<reference evidence="3" key="1">
    <citation type="journal article" date="2019" name="IScience">
        <title>Narwhal Genome Reveals Long-Term Low Genetic Diversity despite Current Large Abundance Size.</title>
        <authorList>
            <person name="Westbury M.V."/>
            <person name="Petersen B."/>
            <person name="Garde E."/>
            <person name="Heide-Jorgensen M.P."/>
            <person name="Lorenzen E.D."/>
        </authorList>
    </citation>
    <scope>NUCLEOTIDE SEQUENCE [LARGE SCALE GENOMIC DNA]</scope>
</reference>
<dbReference type="Proteomes" id="UP000308365">
    <property type="component" value="Unassembled WGS sequence"/>
</dbReference>